<dbReference type="RefSeq" id="WP_101780794.1">
    <property type="nucleotide sequence ID" value="NZ_CP025543.1"/>
</dbReference>
<name>A0A2K9LUL5_SPISQ</name>
<dbReference type="EMBL" id="CP025543">
    <property type="protein sequence ID" value="AUM62739.1"/>
    <property type="molecule type" value="Genomic_DNA"/>
</dbReference>
<reference evidence="1 2" key="1">
    <citation type="submission" date="2017-12" db="EMBL/GenBank/DDBJ databases">
        <title>Complete genome sequence of Spiroplasma monobiae MQ-1 (ATCC 33825).</title>
        <authorList>
            <person name="Tsai Y.-M."/>
            <person name="Lo W.-S."/>
            <person name="Wu P.-S."/>
            <person name="Cho S.-T."/>
            <person name="Kuo C.-H."/>
        </authorList>
    </citation>
    <scope>NUCLEOTIDE SEQUENCE [LARGE SCALE GENOMIC DNA]</scope>
    <source>
        <strain evidence="1 2">MQ-1</strain>
    </source>
</reference>
<dbReference type="KEGG" id="smoo:SMONO_v1c04900"/>
<protein>
    <recommendedName>
        <fullName evidence="3">Flagellar FliJ protein</fullName>
    </recommendedName>
</protein>
<dbReference type="OrthoDB" id="389626at2"/>
<organism evidence="1 2">
    <name type="scientific">Spiroplasma monobiae MQ-1</name>
    <dbReference type="NCBI Taxonomy" id="1336748"/>
    <lineage>
        <taxon>Bacteria</taxon>
        <taxon>Bacillati</taxon>
        <taxon>Mycoplasmatota</taxon>
        <taxon>Mollicutes</taxon>
        <taxon>Entomoplasmatales</taxon>
        <taxon>Spiroplasmataceae</taxon>
        <taxon>Spiroplasma</taxon>
    </lineage>
</organism>
<evidence type="ECO:0000313" key="2">
    <source>
        <dbReference type="Proteomes" id="UP000234790"/>
    </source>
</evidence>
<gene>
    <name evidence="1" type="ORF">SMONO_v1c04900</name>
</gene>
<accession>A0A2K9LUL5</accession>
<proteinExistence type="predicted"/>
<keyword evidence="2" id="KW-1185">Reference proteome</keyword>
<evidence type="ECO:0000313" key="1">
    <source>
        <dbReference type="EMBL" id="AUM62739.1"/>
    </source>
</evidence>
<dbReference type="AlphaFoldDB" id="A0A2K9LUL5"/>
<evidence type="ECO:0008006" key="3">
    <source>
        <dbReference type="Google" id="ProtNLM"/>
    </source>
</evidence>
<sequence>MLEKFLNKNEKKLFSIKTLKKIKRQDFRSYLDMEETILESMKQQYELEKKYNNRVLENRIANQQHFVDTLNKYYNEVLLKRREVIKDETDYITEEFENMLKEFIKIQK</sequence>
<dbReference type="Proteomes" id="UP000234790">
    <property type="component" value="Chromosome"/>
</dbReference>